<keyword evidence="4" id="KW-0255">Endonuclease</keyword>
<dbReference type="GO" id="GO:0015074">
    <property type="term" value="P:DNA integration"/>
    <property type="evidence" value="ECO:0007669"/>
    <property type="project" value="InterPro"/>
</dbReference>
<dbReference type="InterPro" id="IPR001878">
    <property type="entry name" value="Znf_CCHC"/>
</dbReference>
<keyword evidence="7" id="KW-0863">Zinc-finger</keyword>
<dbReference type="eggNOG" id="KOG0017">
    <property type="taxonomic scope" value="Eukaryota"/>
</dbReference>
<dbReference type="InterPro" id="IPR036397">
    <property type="entry name" value="RNaseH_sf"/>
</dbReference>
<dbReference type="GO" id="GO:0003964">
    <property type="term" value="F:RNA-directed DNA polymerase activity"/>
    <property type="evidence" value="ECO:0007669"/>
    <property type="project" value="UniProtKB-KW"/>
</dbReference>
<evidence type="ECO:0000313" key="11">
    <source>
        <dbReference type="EMBL" id="EOY14138.1"/>
    </source>
</evidence>
<evidence type="ECO:0000259" key="10">
    <source>
        <dbReference type="PROSITE" id="PS50994"/>
    </source>
</evidence>
<evidence type="ECO:0000256" key="1">
    <source>
        <dbReference type="ARBA" id="ARBA00022679"/>
    </source>
</evidence>
<dbReference type="PROSITE" id="PS50994">
    <property type="entry name" value="INTEGRASE"/>
    <property type="match status" value="1"/>
</dbReference>
<evidence type="ECO:0000259" key="9">
    <source>
        <dbReference type="PROSITE" id="PS50158"/>
    </source>
</evidence>
<dbReference type="Gene3D" id="3.30.420.10">
    <property type="entry name" value="Ribonuclease H-like superfamily/Ribonuclease H"/>
    <property type="match status" value="1"/>
</dbReference>
<keyword evidence="7" id="KW-0479">Metal-binding</keyword>
<evidence type="ECO:0000256" key="5">
    <source>
        <dbReference type="ARBA" id="ARBA00022801"/>
    </source>
</evidence>
<evidence type="ECO:0000256" key="3">
    <source>
        <dbReference type="ARBA" id="ARBA00022722"/>
    </source>
</evidence>
<dbReference type="InterPro" id="IPR036875">
    <property type="entry name" value="Znf_CCHC_sf"/>
</dbReference>
<dbReference type="InterPro" id="IPR043502">
    <property type="entry name" value="DNA/RNA_pol_sf"/>
</dbReference>
<evidence type="ECO:0000256" key="7">
    <source>
        <dbReference type="PROSITE-ProRule" id="PRU00047"/>
    </source>
</evidence>
<dbReference type="CDD" id="cd09274">
    <property type="entry name" value="RNase_HI_RT_Ty3"/>
    <property type="match status" value="1"/>
</dbReference>
<dbReference type="Gramene" id="EOY14138">
    <property type="protein sequence ID" value="EOY14138"/>
    <property type="gene ID" value="TCM_033423"/>
</dbReference>
<dbReference type="Pfam" id="PF17921">
    <property type="entry name" value="Integrase_H2C2"/>
    <property type="match status" value="1"/>
</dbReference>
<dbReference type="GO" id="GO:0016787">
    <property type="term" value="F:hydrolase activity"/>
    <property type="evidence" value="ECO:0007669"/>
    <property type="project" value="UniProtKB-KW"/>
</dbReference>
<dbReference type="Pfam" id="PF00098">
    <property type="entry name" value="zf-CCHC"/>
    <property type="match status" value="1"/>
</dbReference>
<dbReference type="Gene3D" id="4.10.60.10">
    <property type="entry name" value="Zinc finger, CCHC-type"/>
    <property type="match status" value="1"/>
</dbReference>
<organism evidence="11 12">
    <name type="scientific">Theobroma cacao</name>
    <name type="common">Cacao</name>
    <name type="synonym">Cocoa</name>
    <dbReference type="NCBI Taxonomy" id="3641"/>
    <lineage>
        <taxon>Eukaryota</taxon>
        <taxon>Viridiplantae</taxon>
        <taxon>Streptophyta</taxon>
        <taxon>Embryophyta</taxon>
        <taxon>Tracheophyta</taxon>
        <taxon>Spermatophyta</taxon>
        <taxon>Magnoliopsida</taxon>
        <taxon>eudicotyledons</taxon>
        <taxon>Gunneridae</taxon>
        <taxon>Pentapetalae</taxon>
        <taxon>rosids</taxon>
        <taxon>malvids</taxon>
        <taxon>Malvales</taxon>
        <taxon>Malvaceae</taxon>
        <taxon>Byttnerioideae</taxon>
        <taxon>Theobroma</taxon>
    </lineage>
</organism>
<feature type="domain" description="Integrase catalytic" evidence="10">
    <location>
        <begin position="666"/>
        <end position="809"/>
    </location>
</feature>
<dbReference type="Proteomes" id="UP000026915">
    <property type="component" value="Chromosome 7"/>
</dbReference>
<keyword evidence="1" id="KW-0808">Transferase</keyword>
<dbReference type="SMART" id="SM00343">
    <property type="entry name" value="ZnF_C2HC"/>
    <property type="match status" value="1"/>
</dbReference>
<keyword evidence="3" id="KW-0540">Nuclease</keyword>
<dbReference type="STRING" id="3641.A0A061FB63"/>
<reference evidence="11 12" key="1">
    <citation type="journal article" date="2013" name="Genome Biol.">
        <title>The genome sequence of the most widely cultivated cacao type and its use to identify candidate genes regulating pod color.</title>
        <authorList>
            <person name="Motamayor J.C."/>
            <person name="Mockaitis K."/>
            <person name="Schmutz J."/>
            <person name="Haiminen N."/>
            <person name="Iii D.L."/>
            <person name="Cornejo O."/>
            <person name="Findley S.D."/>
            <person name="Zheng P."/>
            <person name="Utro F."/>
            <person name="Royaert S."/>
            <person name="Saski C."/>
            <person name="Jenkins J."/>
            <person name="Podicheti R."/>
            <person name="Zhao M."/>
            <person name="Scheffler B.E."/>
            <person name="Stack J.C."/>
            <person name="Feltus F.A."/>
            <person name="Mustiga G.M."/>
            <person name="Amores F."/>
            <person name="Phillips W."/>
            <person name="Marelli J.P."/>
            <person name="May G.D."/>
            <person name="Shapiro H."/>
            <person name="Ma J."/>
            <person name="Bustamante C.D."/>
            <person name="Schnell R.J."/>
            <person name="Main D."/>
            <person name="Gilbert D."/>
            <person name="Parida L."/>
            <person name="Kuhn D.N."/>
        </authorList>
    </citation>
    <scope>NUCLEOTIDE SEQUENCE [LARGE SCALE GENOMIC DNA]</scope>
    <source>
        <strain evidence="12">cv. Matina 1-6</strain>
    </source>
</reference>
<keyword evidence="12" id="KW-1185">Reference proteome</keyword>
<evidence type="ECO:0000256" key="8">
    <source>
        <dbReference type="SAM" id="MobiDB-lite"/>
    </source>
</evidence>
<name>A0A061FB63_THECC</name>
<dbReference type="HOGENOM" id="CLU_000384_2_0_1"/>
<dbReference type="FunFam" id="1.10.340.70:FF:000001">
    <property type="entry name" value="Retrovirus-related Pol polyprotein from transposon gypsy-like Protein"/>
    <property type="match status" value="1"/>
</dbReference>
<dbReference type="InParanoid" id="A0A061FB63"/>
<dbReference type="InterPro" id="IPR012337">
    <property type="entry name" value="RNaseH-like_sf"/>
</dbReference>
<accession>A0A061FB63</accession>
<dbReference type="SUPFAM" id="SSF57756">
    <property type="entry name" value="Retrovirus zinc finger-like domains"/>
    <property type="match status" value="1"/>
</dbReference>
<evidence type="ECO:0000256" key="2">
    <source>
        <dbReference type="ARBA" id="ARBA00022695"/>
    </source>
</evidence>
<dbReference type="InterPro" id="IPR005162">
    <property type="entry name" value="Retrotrans_gag_dom"/>
</dbReference>
<dbReference type="SUPFAM" id="SSF53098">
    <property type="entry name" value="Ribonuclease H-like"/>
    <property type="match status" value="1"/>
</dbReference>
<dbReference type="Pfam" id="PF03732">
    <property type="entry name" value="Retrotrans_gag"/>
    <property type="match status" value="1"/>
</dbReference>
<evidence type="ECO:0000256" key="6">
    <source>
        <dbReference type="ARBA" id="ARBA00022918"/>
    </source>
</evidence>
<dbReference type="GO" id="GO:0004519">
    <property type="term" value="F:endonuclease activity"/>
    <property type="evidence" value="ECO:0007669"/>
    <property type="project" value="UniProtKB-KW"/>
</dbReference>
<dbReference type="Gene3D" id="1.10.340.70">
    <property type="match status" value="1"/>
</dbReference>
<dbReference type="OMA" id="SITAENW"/>
<dbReference type="InterPro" id="IPR041373">
    <property type="entry name" value="RT_RNaseH"/>
</dbReference>
<keyword evidence="7" id="KW-0862">Zinc</keyword>
<feature type="compositionally biased region" description="Low complexity" evidence="8">
    <location>
        <begin position="307"/>
        <end position="316"/>
    </location>
</feature>
<feature type="region of interest" description="Disordered" evidence="8">
    <location>
        <begin position="1"/>
        <end position="64"/>
    </location>
</feature>
<feature type="compositionally biased region" description="Low complexity" evidence="8">
    <location>
        <begin position="34"/>
        <end position="44"/>
    </location>
</feature>
<dbReference type="InterPro" id="IPR001584">
    <property type="entry name" value="Integrase_cat-core"/>
</dbReference>
<feature type="region of interest" description="Disordered" evidence="8">
    <location>
        <begin position="259"/>
        <end position="331"/>
    </location>
</feature>
<feature type="region of interest" description="Disordered" evidence="8">
    <location>
        <begin position="367"/>
        <end position="415"/>
    </location>
</feature>
<protein>
    <recommendedName>
        <fullName evidence="13">DNA/RNA polymerases superfamily protein</fullName>
    </recommendedName>
</protein>
<feature type="domain" description="CCHC-type" evidence="9">
    <location>
        <begin position="346"/>
        <end position="362"/>
    </location>
</feature>
<dbReference type="InterPro" id="IPR050951">
    <property type="entry name" value="Retrovirus_Pol_polyprotein"/>
</dbReference>
<dbReference type="AlphaFoldDB" id="A0A061FB63"/>
<keyword evidence="2" id="KW-0548">Nucleotidyltransferase</keyword>
<keyword evidence="5" id="KW-0378">Hydrolase</keyword>
<feature type="compositionally biased region" description="Pro residues" evidence="8">
    <location>
        <begin position="50"/>
        <end position="61"/>
    </location>
</feature>
<dbReference type="InterPro" id="IPR041588">
    <property type="entry name" value="Integrase_H2C2"/>
</dbReference>
<dbReference type="GO" id="GO:0008270">
    <property type="term" value="F:zinc ion binding"/>
    <property type="evidence" value="ECO:0007669"/>
    <property type="project" value="UniProtKB-KW"/>
</dbReference>
<dbReference type="Pfam" id="PF17917">
    <property type="entry name" value="RT_RNaseH"/>
    <property type="match status" value="1"/>
</dbReference>
<evidence type="ECO:0000313" key="12">
    <source>
        <dbReference type="Proteomes" id="UP000026915"/>
    </source>
</evidence>
<dbReference type="SUPFAM" id="SSF56672">
    <property type="entry name" value="DNA/RNA polymerases"/>
    <property type="match status" value="1"/>
</dbReference>
<proteinExistence type="predicted"/>
<dbReference type="GO" id="GO:0003676">
    <property type="term" value="F:nucleic acid binding"/>
    <property type="evidence" value="ECO:0007669"/>
    <property type="project" value="InterPro"/>
</dbReference>
<gene>
    <name evidence="11" type="ORF">TCM_033423</name>
</gene>
<keyword evidence="6" id="KW-0695">RNA-directed DNA polymerase</keyword>
<dbReference type="PANTHER" id="PTHR37984">
    <property type="entry name" value="PROTEIN CBG26694"/>
    <property type="match status" value="1"/>
</dbReference>
<evidence type="ECO:0008006" key="13">
    <source>
        <dbReference type="Google" id="ProtNLM"/>
    </source>
</evidence>
<dbReference type="EMBL" id="CM001885">
    <property type="protein sequence ID" value="EOY14138.1"/>
    <property type="molecule type" value="Genomic_DNA"/>
</dbReference>
<sequence length="809" mass="91252">MPPRRGRPPLTRLDGRGRGRSQRHQPDTVEEESAASTIRAAPAAEQADSPPHPPSPQPPTGIPAMPTEAAQALAAFFAAMAGQAQTGQVPPVVPPATPLVPPPIQDVSISKKLKEARQLGCVSFTGELDATVAKDWINQVSETLSDMGLDDDMKLMTWSDFLREFDGQYFTYFHQKEKKREFLSLKQGNLTVEEYETRFNELMLYVPNLVKSEQDQASYFEEGLRNEIRERMTVIGREPHKEVVQMALRAEKLATENRRIRTEFAKRRNPGMSSSQSVKRGKDSATSGSTTSVSVTSPRPPFPPSQQRPSRFSRSAMTGSGKSLGGSDRCRNYGNYHSGLCRGPTRCFQCGQTGHIRSNCPQLGRATVAASSPPARTDIQRRDSSGLPPRQGGAIRSGVESNTPSHPPSRPQTRTATRVFAVTEDEALVRPGAVTAVVFALKIWRHYLYGERCRIFSDHKSLKYLLTQKELNLRQRRWLELIKDYDLVIDYHPGKENVVADALSRKSSSSLATLQSSYFSMLLEMKSLGIQLNNGEDGTLLASFVVRPSLLNQIRELQKSDDWLKQEVQKLQDGEASEFRLNDDGIFMLRDRICVPKDDQLRRAILEEAHSSAYALHPGSTKMYRTIKESYWWPGMKRDIAEFVAKCLTCQQIKAEHQKPSGTLQPLLIPEWKWEHVTMDFVLGLPRTQSGKDAIWVIVDRLTKSAHFLAIHSTYSIERLARLYIDEIVRLHGVPVSIVSDRDPRFTSRFWPKFHEALGTKLRFSTAFHPQTDGQSERTIQTLEDMLRACVIDFIGSWDRHLPLVQYRL</sequence>
<feature type="compositionally biased region" description="Low complexity" evidence="8">
    <location>
        <begin position="284"/>
        <end position="297"/>
    </location>
</feature>
<dbReference type="PANTHER" id="PTHR37984:SF5">
    <property type="entry name" value="PROTEIN NYNRIN-LIKE"/>
    <property type="match status" value="1"/>
</dbReference>
<evidence type="ECO:0000256" key="4">
    <source>
        <dbReference type="ARBA" id="ARBA00022759"/>
    </source>
</evidence>
<dbReference type="PROSITE" id="PS50158">
    <property type="entry name" value="ZF_CCHC"/>
    <property type="match status" value="1"/>
</dbReference>